<comment type="subunit">
    <text evidence="9">Monomer.</text>
</comment>
<dbReference type="PROSITE" id="PS51379">
    <property type="entry name" value="4FE4S_FER_2"/>
    <property type="match status" value="1"/>
</dbReference>
<dbReference type="GO" id="GO:0005737">
    <property type="term" value="C:cytoplasm"/>
    <property type="evidence" value="ECO:0007669"/>
    <property type="project" value="UniProtKB-SubCell"/>
</dbReference>
<dbReference type="PANTHER" id="PTHR30002:SF4">
    <property type="entry name" value="EPOXYQUEUOSINE REDUCTASE"/>
    <property type="match status" value="1"/>
</dbReference>
<feature type="binding site" evidence="9">
    <location>
        <begin position="246"/>
        <end position="247"/>
    </location>
    <ligand>
        <name>cob(II)alamin</name>
        <dbReference type="ChEBI" id="CHEBI:16304"/>
    </ligand>
</feature>
<evidence type="ECO:0000256" key="9">
    <source>
        <dbReference type="HAMAP-Rule" id="MF_00916"/>
    </source>
</evidence>
<dbReference type="InterPro" id="IPR013542">
    <property type="entry name" value="QueG_DUF1730"/>
</dbReference>
<feature type="domain" description="4Fe-4S ferredoxin-type" evidence="10">
    <location>
        <begin position="181"/>
        <end position="213"/>
    </location>
</feature>
<dbReference type="PROSITE" id="PS00198">
    <property type="entry name" value="4FE4S_FER_1"/>
    <property type="match status" value="1"/>
</dbReference>
<dbReference type="RefSeq" id="WP_350261195.1">
    <property type="nucleotide sequence ID" value="NZ_CP158292.1"/>
</dbReference>
<organism evidence="11">
    <name type="scientific">Pantoea sp. BJ2</name>
    <dbReference type="NCBI Taxonomy" id="3141322"/>
    <lineage>
        <taxon>Bacteria</taxon>
        <taxon>Pseudomonadati</taxon>
        <taxon>Pseudomonadota</taxon>
        <taxon>Gammaproteobacteria</taxon>
        <taxon>Enterobacterales</taxon>
        <taxon>Erwiniaceae</taxon>
        <taxon>Pantoea</taxon>
    </lineage>
</organism>
<feature type="binding site" evidence="9">
    <location>
        <position position="199"/>
    </location>
    <ligand>
        <name>[4Fe-4S] cluster</name>
        <dbReference type="ChEBI" id="CHEBI:49883"/>
        <label>1</label>
    </ligand>
</feature>
<evidence type="ECO:0000259" key="10">
    <source>
        <dbReference type="PROSITE" id="PS51379"/>
    </source>
</evidence>
<keyword evidence="8 9" id="KW-0411">Iron-sulfur</keyword>
<feature type="binding site" evidence="9">
    <location>
        <position position="62"/>
    </location>
    <ligand>
        <name>cob(II)alamin</name>
        <dbReference type="ChEBI" id="CHEBI:16304"/>
    </ligand>
</feature>
<dbReference type="InterPro" id="IPR004453">
    <property type="entry name" value="QueG"/>
</dbReference>
<reference evidence="11" key="1">
    <citation type="submission" date="2024-06" db="EMBL/GenBank/DDBJ databases">
        <title>Multiomics insights into the TNT degradation mechanism by Pantoea sp. BJ2 isolated from an ammunition destruction site.</title>
        <authorList>
            <person name="Luo J."/>
        </authorList>
    </citation>
    <scope>NUCLEOTIDE SEQUENCE</scope>
    <source>
        <strain evidence="11">BJ2</strain>
    </source>
</reference>
<protein>
    <recommendedName>
        <fullName evidence="9">Epoxyqueuosine reductase</fullName>
        <ecNumber evidence="9">1.17.99.6</ecNumber>
    </recommendedName>
    <alternativeName>
        <fullName evidence="9">Queuosine biosynthesis protein QueG</fullName>
    </alternativeName>
</protein>
<feature type="active site" description="Proton donor" evidence="9">
    <location>
        <position position="139"/>
    </location>
</feature>
<comment type="pathway">
    <text evidence="9">tRNA modification; tRNA-queuosine biosynthesis.</text>
</comment>
<dbReference type="Pfam" id="PF08331">
    <property type="entry name" value="QueG_DUF1730"/>
    <property type="match status" value="1"/>
</dbReference>
<keyword evidence="4 9" id="KW-0479">Metal-binding</keyword>
<feature type="binding site" evidence="9">
    <location>
        <position position="253"/>
    </location>
    <ligand>
        <name>[4Fe-4S] cluster</name>
        <dbReference type="ChEBI" id="CHEBI:49883"/>
        <label>1</label>
    </ligand>
</feature>
<dbReference type="PANTHER" id="PTHR30002">
    <property type="entry name" value="EPOXYQUEUOSINE REDUCTASE"/>
    <property type="match status" value="1"/>
</dbReference>
<name>A0AAU7TV43_9GAMM</name>
<dbReference type="GO" id="GO:0031419">
    <property type="term" value="F:cobalamin binding"/>
    <property type="evidence" value="ECO:0007669"/>
    <property type="project" value="UniProtKB-KW"/>
</dbReference>
<proteinExistence type="inferred from homology"/>
<comment type="caution">
    <text evidence="9">Lacks conserved residue(s) required for the propagation of feature annotation.</text>
</comment>
<feature type="binding site" evidence="9">
    <location>
        <position position="203"/>
    </location>
    <ligand>
        <name>[4Fe-4S] cluster</name>
        <dbReference type="ChEBI" id="CHEBI:49883"/>
        <label>2</label>
    </ligand>
</feature>
<feature type="binding site" evidence="9">
    <location>
        <position position="246"/>
    </location>
    <ligand>
        <name>[4Fe-4S] cluster</name>
        <dbReference type="ChEBI" id="CHEBI:49883"/>
        <label>2</label>
    </ligand>
</feature>
<evidence type="ECO:0000256" key="3">
    <source>
        <dbReference type="ARBA" id="ARBA00022694"/>
    </source>
</evidence>
<comment type="similarity">
    <text evidence="9">Belongs to the QueG family.</text>
</comment>
<feature type="binding site" evidence="9">
    <location>
        <position position="193"/>
    </location>
    <ligand>
        <name>[4Fe-4S] cluster</name>
        <dbReference type="ChEBI" id="CHEBI:49883"/>
        <label>1</label>
    </ligand>
</feature>
<dbReference type="FunFam" id="3.30.70.20:FF:000017">
    <property type="entry name" value="Epoxyqueuosine reductase"/>
    <property type="match status" value="1"/>
</dbReference>
<feature type="binding site" evidence="9">
    <location>
        <position position="163"/>
    </location>
    <ligand>
        <name>cob(II)alamin</name>
        <dbReference type="ChEBI" id="CHEBI:16304"/>
    </ligand>
</feature>
<keyword evidence="7 9" id="KW-0408">Iron</keyword>
<evidence type="ECO:0000256" key="6">
    <source>
        <dbReference type="ARBA" id="ARBA00023002"/>
    </source>
</evidence>
<dbReference type="SUPFAM" id="SSF54862">
    <property type="entry name" value="4Fe-4S ferredoxins"/>
    <property type="match status" value="1"/>
</dbReference>
<feature type="binding site" evidence="9">
    <location>
        <position position="221"/>
    </location>
    <ligand>
        <name>cob(II)alamin</name>
        <dbReference type="ChEBI" id="CHEBI:16304"/>
    </ligand>
</feature>
<comment type="subcellular location">
    <subcellularLocation>
        <location evidence="9">Cytoplasm</location>
    </subcellularLocation>
</comment>
<keyword evidence="6 9" id="KW-0560">Oxidoreductase</keyword>
<evidence type="ECO:0000256" key="4">
    <source>
        <dbReference type="ARBA" id="ARBA00022723"/>
    </source>
</evidence>
<evidence type="ECO:0000256" key="1">
    <source>
        <dbReference type="ARBA" id="ARBA00022485"/>
    </source>
</evidence>
<dbReference type="GO" id="GO:0052693">
    <property type="term" value="F:epoxyqueuosine reductase activity"/>
    <property type="evidence" value="ECO:0007669"/>
    <property type="project" value="UniProtKB-UniRule"/>
</dbReference>
<keyword evidence="9" id="KW-0846">Cobalamin</keyword>
<dbReference type="Gene3D" id="3.30.70.20">
    <property type="match status" value="1"/>
</dbReference>
<comment type="cofactor">
    <cofactor evidence="9">
        <name>cob(II)alamin</name>
        <dbReference type="ChEBI" id="CHEBI:16304"/>
    </cofactor>
</comment>
<dbReference type="GO" id="GO:0046872">
    <property type="term" value="F:metal ion binding"/>
    <property type="evidence" value="ECO:0007669"/>
    <property type="project" value="UniProtKB-KW"/>
</dbReference>
<keyword evidence="9" id="KW-0170">Cobalt</keyword>
<feature type="binding site" evidence="9">
    <location>
        <position position="249"/>
    </location>
    <ligand>
        <name>[4Fe-4S] cluster</name>
        <dbReference type="ChEBI" id="CHEBI:49883"/>
        <label>2</label>
    </ligand>
</feature>
<dbReference type="HAMAP" id="MF_00916">
    <property type="entry name" value="QueG"/>
    <property type="match status" value="1"/>
</dbReference>
<comment type="function">
    <text evidence="9">Catalyzes the conversion of epoxyqueuosine (oQ) to queuosine (Q), which is a hypermodified base found in the wobble positions of tRNA(Asp), tRNA(Asn), tRNA(His) and tRNA(Tyr).</text>
</comment>
<dbReference type="EC" id="1.17.99.6" evidence="9"/>
<dbReference type="InterPro" id="IPR017900">
    <property type="entry name" value="4Fe4S_Fe_S_CS"/>
</dbReference>
<dbReference type="NCBIfam" id="TIGR00276">
    <property type="entry name" value="tRNA epoxyqueuosine(34) reductase QueG"/>
    <property type="match status" value="1"/>
</dbReference>
<dbReference type="InterPro" id="IPR017896">
    <property type="entry name" value="4Fe4S_Fe-S-bd"/>
</dbReference>
<sequence>MSYPLDLQQLAEQIKQWGRDLGFQQVGICDTDLSAEEPKLQAWLDKQYHGEMDWMARHGMMRARPHELLPGTLRVISVRMNYLPAKAAFASTLKNPQLGYVSRYALGRDYHKVLRNRLKKLGEMIQAHCGELNFRPFVDSAPILERPIAAKAGLGWTGKHSLILNREAGSWFFLGELLIDLPLPVDQPQEEQCGRCVACITICPTSAIVEPYVVDARRCISYLTIELEGAIPEEFRPLIGNRIYGCDDCQLICPWNRYGQLTDEDDFSPRAVLHAPPLTDLFKWDEAKFLRITEGSAIRRIGHLRWLRNIAVALGNAPWAEENMAALALRSGEHPLLDEHIEWAIAQQLQKRAAQAIEVQPAKKQRLVRAVEKGLQRDA</sequence>
<dbReference type="Pfam" id="PF13484">
    <property type="entry name" value="Fer4_16"/>
    <property type="match status" value="1"/>
</dbReference>
<dbReference type="GO" id="GO:0008616">
    <property type="term" value="P:tRNA queuosine(34) biosynthetic process"/>
    <property type="evidence" value="ECO:0007669"/>
    <property type="project" value="UniProtKB-UniRule"/>
</dbReference>
<comment type="catalytic activity">
    <reaction evidence="9">
        <text>epoxyqueuosine(34) in tRNA + AH2 = queuosine(34) in tRNA + A + H2O</text>
        <dbReference type="Rhea" id="RHEA:32159"/>
        <dbReference type="Rhea" id="RHEA-COMP:18571"/>
        <dbReference type="Rhea" id="RHEA-COMP:18582"/>
        <dbReference type="ChEBI" id="CHEBI:13193"/>
        <dbReference type="ChEBI" id="CHEBI:15377"/>
        <dbReference type="ChEBI" id="CHEBI:17499"/>
        <dbReference type="ChEBI" id="CHEBI:194431"/>
        <dbReference type="ChEBI" id="CHEBI:194443"/>
        <dbReference type="EC" id="1.17.99.6"/>
    </reaction>
</comment>
<feature type="binding site" evidence="9">
    <location>
        <position position="219"/>
    </location>
    <ligand>
        <name>[4Fe-4S] cluster</name>
        <dbReference type="ChEBI" id="CHEBI:49883"/>
        <label>2</label>
    </ligand>
</feature>
<accession>A0AAU7TV43</accession>
<keyword evidence="1 9" id="KW-0004">4Fe-4S</keyword>
<feature type="binding site" evidence="9">
    <location>
        <position position="157"/>
    </location>
    <ligand>
        <name>cob(II)alamin</name>
        <dbReference type="ChEBI" id="CHEBI:16304"/>
    </ligand>
</feature>
<evidence type="ECO:0000256" key="5">
    <source>
        <dbReference type="ARBA" id="ARBA00022785"/>
    </source>
</evidence>
<dbReference type="AlphaFoldDB" id="A0AAU7TV43"/>
<feature type="binding site" evidence="9">
    <location>
        <position position="196"/>
    </location>
    <ligand>
        <name>[4Fe-4S] cluster</name>
        <dbReference type="ChEBI" id="CHEBI:49883"/>
        <label>1</label>
    </ligand>
</feature>
<gene>
    <name evidence="9 11" type="primary">queG</name>
    <name evidence="11" type="ORF">AAF463_17255</name>
</gene>
<evidence type="ECO:0000313" key="11">
    <source>
        <dbReference type="EMBL" id="XBV44323.1"/>
    </source>
</evidence>
<dbReference type="GO" id="GO:0051539">
    <property type="term" value="F:4 iron, 4 sulfur cluster binding"/>
    <property type="evidence" value="ECO:0007669"/>
    <property type="project" value="UniProtKB-KW"/>
</dbReference>
<keyword evidence="2 9" id="KW-0963">Cytoplasm</keyword>
<evidence type="ECO:0000256" key="7">
    <source>
        <dbReference type="ARBA" id="ARBA00023004"/>
    </source>
</evidence>
<feature type="binding site" evidence="9">
    <location>
        <position position="139"/>
    </location>
    <ligand>
        <name>cob(II)alamin</name>
        <dbReference type="ChEBI" id="CHEBI:16304"/>
    </ligand>
</feature>
<evidence type="ECO:0000256" key="2">
    <source>
        <dbReference type="ARBA" id="ARBA00022490"/>
    </source>
</evidence>
<dbReference type="EMBL" id="CP158292">
    <property type="protein sequence ID" value="XBV44323.1"/>
    <property type="molecule type" value="Genomic_DNA"/>
</dbReference>
<keyword evidence="5 9" id="KW-0671">Queuosine biosynthesis</keyword>
<comment type="cofactor">
    <cofactor evidence="9">
        <name>[4Fe-4S] cluster</name>
        <dbReference type="ChEBI" id="CHEBI:49883"/>
    </cofactor>
    <text evidence="9">Binds 2 [4Fe-4S] clusters per monomer.</text>
</comment>
<feature type="binding site" evidence="9">
    <location>
        <position position="174"/>
    </location>
    <ligand>
        <name>cob(II)alamin</name>
        <dbReference type="ChEBI" id="CHEBI:16304"/>
    </ligand>
</feature>
<keyword evidence="3 9" id="KW-0819">tRNA processing</keyword>
<evidence type="ECO:0000256" key="8">
    <source>
        <dbReference type="ARBA" id="ARBA00023014"/>
    </source>
</evidence>